<feature type="domain" description="ABC transporter" evidence="6">
    <location>
        <begin position="16"/>
        <end position="244"/>
    </location>
</feature>
<dbReference type="Proteomes" id="UP001056426">
    <property type="component" value="Chromosome"/>
</dbReference>
<dbReference type="InterPro" id="IPR027417">
    <property type="entry name" value="P-loop_NTPase"/>
</dbReference>
<keyword evidence="8" id="KW-1185">Reference proteome</keyword>
<dbReference type="PROSITE" id="PS50893">
    <property type="entry name" value="ABC_TRANSPORTER_2"/>
    <property type="match status" value="1"/>
</dbReference>
<evidence type="ECO:0000259" key="6">
    <source>
        <dbReference type="PROSITE" id="PS50893"/>
    </source>
</evidence>
<dbReference type="PANTHER" id="PTHR24220">
    <property type="entry name" value="IMPORT ATP-BINDING PROTEIN"/>
    <property type="match status" value="1"/>
</dbReference>
<dbReference type="EMBL" id="CP098400">
    <property type="protein sequence ID" value="URW80856.1"/>
    <property type="molecule type" value="Genomic_DNA"/>
</dbReference>
<dbReference type="FunFam" id="3.40.50.300:FF:000056">
    <property type="entry name" value="Cell division ATP-binding protein FtsE"/>
    <property type="match status" value="1"/>
</dbReference>
<dbReference type="GO" id="GO:0005886">
    <property type="term" value="C:plasma membrane"/>
    <property type="evidence" value="ECO:0007669"/>
    <property type="project" value="UniProtKB-ARBA"/>
</dbReference>
<evidence type="ECO:0000313" key="8">
    <source>
        <dbReference type="Proteomes" id="UP001056426"/>
    </source>
</evidence>
<dbReference type="Pfam" id="PF00005">
    <property type="entry name" value="ABC_tran"/>
    <property type="match status" value="1"/>
</dbReference>
<keyword evidence="5 7" id="KW-0067">ATP-binding</keyword>
<dbReference type="InterPro" id="IPR003439">
    <property type="entry name" value="ABC_transporter-like_ATP-bd"/>
</dbReference>
<evidence type="ECO:0000313" key="7">
    <source>
        <dbReference type="EMBL" id="URW80856.1"/>
    </source>
</evidence>
<dbReference type="GO" id="GO:0022857">
    <property type="term" value="F:transmembrane transporter activity"/>
    <property type="evidence" value="ECO:0007669"/>
    <property type="project" value="TreeGrafter"/>
</dbReference>
<dbReference type="Gene3D" id="3.40.50.300">
    <property type="entry name" value="P-loop containing nucleotide triphosphate hydrolases"/>
    <property type="match status" value="1"/>
</dbReference>
<name>A0A9J6ZTW6_9BACT</name>
<dbReference type="PROSITE" id="PS00211">
    <property type="entry name" value="ABC_TRANSPORTER_1"/>
    <property type="match status" value="1"/>
</dbReference>
<dbReference type="RefSeq" id="WP_250725329.1">
    <property type="nucleotide sequence ID" value="NZ_CP098400.1"/>
</dbReference>
<dbReference type="InterPro" id="IPR017871">
    <property type="entry name" value="ABC_transporter-like_CS"/>
</dbReference>
<gene>
    <name evidence="7" type="ORF">M9189_05765</name>
</gene>
<comment type="function">
    <text evidence="1">Part of the ABC transporter FtsEX involved in cellular division. Important for assembly or stability of the septal ring.</text>
</comment>
<organism evidence="7 8">
    <name type="scientific">Xiashengella succiniciproducens</name>
    <dbReference type="NCBI Taxonomy" id="2949635"/>
    <lineage>
        <taxon>Bacteria</taxon>
        <taxon>Pseudomonadati</taxon>
        <taxon>Bacteroidota</taxon>
        <taxon>Bacteroidia</taxon>
        <taxon>Marinilabiliales</taxon>
        <taxon>Marinilabiliaceae</taxon>
        <taxon>Xiashengella</taxon>
    </lineage>
</organism>
<evidence type="ECO:0000256" key="5">
    <source>
        <dbReference type="ARBA" id="ARBA00022840"/>
    </source>
</evidence>
<sequence length="245" mass="28013">MSKEKIPAVNDQGYLVSLSNVLVRQDEHIILKDVEFALKPGEFMYLIGRVGSGKSSLLKTLYGEIPLREGEGFAVGFDLRKLKTRQVPFLRRRMGIVFQDFQLLSDRNVYDNLLFVLKATGWKNKVEMDHRIREVLSEVDMVHKGYKMPHQLSGGEQQRIAIARALLNKPDLILADEPTGNLDPDTSDELMQLLHKICKNDDGKAVIMATHNYNLIKKYPGRTVKCEDSRLSEAQQEEIDFDLLR</sequence>
<dbReference type="SUPFAM" id="SSF52540">
    <property type="entry name" value="P-loop containing nucleoside triphosphate hydrolases"/>
    <property type="match status" value="1"/>
</dbReference>
<dbReference type="GO" id="GO:0016887">
    <property type="term" value="F:ATP hydrolysis activity"/>
    <property type="evidence" value="ECO:0007669"/>
    <property type="project" value="InterPro"/>
</dbReference>
<dbReference type="InterPro" id="IPR003593">
    <property type="entry name" value="AAA+_ATPase"/>
</dbReference>
<proteinExistence type="inferred from homology"/>
<comment type="similarity">
    <text evidence="2">Belongs to the ABC transporter superfamily.</text>
</comment>
<dbReference type="GO" id="GO:0005524">
    <property type="term" value="F:ATP binding"/>
    <property type="evidence" value="ECO:0007669"/>
    <property type="project" value="UniProtKB-KW"/>
</dbReference>
<dbReference type="KEGG" id="alkq:M9189_05765"/>
<evidence type="ECO:0000256" key="2">
    <source>
        <dbReference type="ARBA" id="ARBA00005417"/>
    </source>
</evidence>
<accession>A0A9J6ZTW6</accession>
<dbReference type="AlphaFoldDB" id="A0A9J6ZTW6"/>
<dbReference type="PANTHER" id="PTHR24220:SF470">
    <property type="entry name" value="CELL DIVISION ATP-BINDING PROTEIN FTSE"/>
    <property type="match status" value="1"/>
</dbReference>
<protein>
    <recommendedName>
        <fullName evidence="3">Cell division ATP-binding protein FtsE</fullName>
    </recommendedName>
</protein>
<evidence type="ECO:0000256" key="3">
    <source>
        <dbReference type="ARBA" id="ARBA00020019"/>
    </source>
</evidence>
<evidence type="ECO:0000256" key="4">
    <source>
        <dbReference type="ARBA" id="ARBA00022741"/>
    </source>
</evidence>
<reference evidence="7" key="1">
    <citation type="submission" date="2022-05" db="EMBL/GenBank/DDBJ databases">
        <authorList>
            <person name="Sun X."/>
        </authorList>
    </citation>
    <scope>NUCLEOTIDE SEQUENCE</scope>
    <source>
        <strain evidence="7">Ai-910</strain>
    </source>
</reference>
<keyword evidence="4" id="KW-0547">Nucleotide-binding</keyword>
<evidence type="ECO:0000256" key="1">
    <source>
        <dbReference type="ARBA" id="ARBA00002579"/>
    </source>
</evidence>
<reference evidence="7" key="2">
    <citation type="submission" date="2022-06" db="EMBL/GenBank/DDBJ databases">
        <title>Xiashengella guii gen. nov. sp. nov., a bacterium isolated form anaerobic digestion tank.</title>
        <authorList>
            <person name="Huang H."/>
        </authorList>
    </citation>
    <scope>NUCLEOTIDE SEQUENCE</scope>
    <source>
        <strain evidence="7">Ai-910</strain>
    </source>
</reference>
<dbReference type="SMART" id="SM00382">
    <property type="entry name" value="AAA"/>
    <property type="match status" value="1"/>
</dbReference>
<dbReference type="InterPro" id="IPR015854">
    <property type="entry name" value="ABC_transpr_LolD-like"/>
</dbReference>